<feature type="binding site" evidence="9">
    <location>
        <position position="90"/>
    </location>
    <ligand>
        <name>Mg(2+)</name>
        <dbReference type="ChEBI" id="CHEBI:18420"/>
    </ligand>
</feature>
<dbReference type="InterPro" id="IPR036206">
    <property type="entry name" value="ThiamineP_synth_sf"/>
</dbReference>
<keyword evidence="3 9" id="KW-0479">Metal-binding</keyword>
<dbReference type="Gene3D" id="3.20.20.70">
    <property type="entry name" value="Aldolase class I"/>
    <property type="match status" value="1"/>
</dbReference>
<comment type="pathway">
    <text evidence="1 9 11">Cofactor biosynthesis; thiamine diphosphate biosynthesis; thiamine phosphate from 4-amino-2-methyl-5-diphosphomethylpyrimidine and 4-methyl-5-(2-phosphoethyl)-thiazole: step 1/1.</text>
</comment>
<evidence type="ECO:0000256" key="8">
    <source>
        <dbReference type="ARBA" id="ARBA00047883"/>
    </source>
</evidence>
<feature type="domain" description="Thiamine phosphate synthase/TenI" evidence="12">
    <location>
        <begin position="8"/>
        <end position="187"/>
    </location>
</feature>
<proteinExistence type="inferred from homology"/>
<evidence type="ECO:0000256" key="3">
    <source>
        <dbReference type="ARBA" id="ARBA00022723"/>
    </source>
</evidence>
<comment type="cofactor">
    <cofactor evidence="9">
        <name>Mg(2+)</name>
        <dbReference type="ChEBI" id="CHEBI:18420"/>
    </cofactor>
    <text evidence="9">Binds 1 Mg(2+) ion per subunit.</text>
</comment>
<dbReference type="InterPro" id="IPR034291">
    <property type="entry name" value="TMP_synthase"/>
</dbReference>
<reference evidence="14" key="1">
    <citation type="submission" date="2019-02" db="EMBL/GenBank/DDBJ databases">
        <title>Draft genome sequence of Enterococcus sp. Gos25-1.</title>
        <authorList>
            <person name="Tanaka N."/>
            <person name="Shiwa Y."/>
            <person name="Fujita N."/>
        </authorList>
    </citation>
    <scope>NUCLEOTIDE SEQUENCE [LARGE SCALE GENOMIC DNA]</scope>
    <source>
        <strain evidence="14">Gos25-1</strain>
    </source>
</reference>
<dbReference type="RefSeq" id="WP_146622803.1">
    <property type="nucleotide sequence ID" value="NZ_BJCC01000017.1"/>
</dbReference>
<dbReference type="Pfam" id="PF02581">
    <property type="entry name" value="TMP-TENI"/>
    <property type="match status" value="1"/>
</dbReference>
<feature type="binding site" evidence="9">
    <location>
        <position position="71"/>
    </location>
    <ligand>
        <name>Mg(2+)</name>
        <dbReference type="ChEBI" id="CHEBI:18420"/>
    </ligand>
</feature>
<protein>
    <recommendedName>
        <fullName evidence="9">Thiamine-phosphate synthase</fullName>
        <shortName evidence="9">TP synthase</shortName>
        <shortName evidence="9">TPS</shortName>
        <ecNumber evidence="9">2.5.1.3</ecNumber>
    </recommendedName>
    <alternativeName>
        <fullName evidence="9">Thiamine-phosphate pyrophosphorylase</fullName>
        <shortName evidence="9">TMP pyrophosphorylase</shortName>
        <shortName evidence="9">TMP-PPase</shortName>
    </alternativeName>
</protein>
<feature type="binding site" evidence="9">
    <location>
        <begin position="38"/>
        <end position="42"/>
    </location>
    <ligand>
        <name>4-amino-2-methyl-5-(diphosphooxymethyl)pyrimidine</name>
        <dbReference type="ChEBI" id="CHEBI:57841"/>
    </ligand>
</feature>
<evidence type="ECO:0000256" key="9">
    <source>
        <dbReference type="HAMAP-Rule" id="MF_00097"/>
    </source>
</evidence>
<dbReference type="SUPFAM" id="SSF51391">
    <property type="entry name" value="Thiamin phosphate synthase"/>
    <property type="match status" value="1"/>
</dbReference>
<dbReference type="PANTHER" id="PTHR20857">
    <property type="entry name" value="THIAMINE-PHOSPHATE PYROPHOSPHORYLASE"/>
    <property type="match status" value="1"/>
</dbReference>
<gene>
    <name evidence="9 13" type="primary">thiE</name>
    <name evidence="13" type="ORF">NRIC_22700</name>
</gene>
<evidence type="ECO:0000256" key="7">
    <source>
        <dbReference type="ARBA" id="ARBA00047851"/>
    </source>
</evidence>
<evidence type="ECO:0000256" key="5">
    <source>
        <dbReference type="ARBA" id="ARBA00022977"/>
    </source>
</evidence>
<evidence type="ECO:0000259" key="12">
    <source>
        <dbReference type="Pfam" id="PF02581"/>
    </source>
</evidence>
<evidence type="ECO:0000313" key="14">
    <source>
        <dbReference type="Proteomes" id="UP000290567"/>
    </source>
</evidence>
<dbReference type="Proteomes" id="UP000290567">
    <property type="component" value="Unassembled WGS sequence"/>
</dbReference>
<keyword evidence="14" id="KW-1185">Reference proteome</keyword>
<dbReference type="PANTHER" id="PTHR20857:SF15">
    <property type="entry name" value="THIAMINE-PHOSPHATE SYNTHASE"/>
    <property type="match status" value="1"/>
</dbReference>
<evidence type="ECO:0000256" key="4">
    <source>
        <dbReference type="ARBA" id="ARBA00022842"/>
    </source>
</evidence>
<dbReference type="UniPathway" id="UPA00060">
    <property type="reaction ID" value="UER00141"/>
</dbReference>
<evidence type="ECO:0000256" key="6">
    <source>
        <dbReference type="ARBA" id="ARBA00047334"/>
    </source>
</evidence>
<feature type="binding site" evidence="9">
    <location>
        <position position="138"/>
    </location>
    <ligand>
        <name>4-amino-2-methyl-5-(diphosphooxymethyl)pyrimidine</name>
        <dbReference type="ChEBI" id="CHEBI:57841"/>
    </ligand>
</feature>
<dbReference type="GO" id="GO:0009228">
    <property type="term" value="P:thiamine biosynthetic process"/>
    <property type="evidence" value="ECO:0007669"/>
    <property type="project" value="UniProtKB-KW"/>
</dbReference>
<dbReference type="GO" id="GO:0009229">
    <property type="term" value="P:thiamine diphosphate biosynthetic process"/>
    <property type="evidence" value="ECO:0007669"/>
    <property type="project" value="UniProtKB-UniRule"/>
</dbReference>
<dbReference type="GO" id="GO:0004789">
    <property type="term" value="F:thiamine-phosphate diphosphorylase activity"/>
    <property type="evidence" value="ECO:0007669"/>
    <property type="project" value="UniProtKB-UniRule"/>
</dbReference>
<dbReference type="GO" id="GO:0005737">
    <property type="term" value="C:cytoplasm"/>
    <property type="evidence" value="ECO:0007669"/>
    <property type="project" value="TreeGrafter"/>
</dbReference>
<dbReference type="EC" id="2.5.1.3" evidence="9"/>
<dbReference type="HAMAP" id="MF_00097">
    <property type="entry name" value="TMP_synthase"/>
    <property type="match status" value="1"/>
</dbReference>
<name>A0A4V0WPM5_9ENTE</name>
<dbReference type="AlphaFoldDB" id="A0A4V0WPM5"/>
<evidence type="ECO:0000256" key="11">
    <source>
        <dbReference type="RuleBase" id="RU004253"/>
    </source>
</evidence>
<feature type="binding site" evidence="9">
    <location>
        <begin position="135"/>
        <end position="137"/>
    </location>
    <ligand>
        <name>2-[(2R,5Z)-2-carboxy-4-methylthiazol-5(2H)-ylidene]ethyl phosphate</name>
        <dbReference type="ChEBI" id="CHEBI:62899"/>
    </ligand>
</feature>
<evidence type="ECO:0000313" key="13">
    <source>
        <dbReference type="EMBL" id="GCF94379.1"/>
    </source>
</evidence>
<comment type="similarity">
    <text evidence="9 10">Belongs to the thiamine-phosphate synthase family.</text>
</comment>
<feature type="binding site" evidence="9">
    <location>
        <position position="164"/>
    </location>
    <ligand>
        <name>2-[(2R,5Z)-2-carboxy-4-methylthiazol-5(2H)-ylidene]ethyl phosphate</name>
        <dbReference type="ChEBI" id="CHEBI:62899"/>
    </ligand>
</feature>
<keyword evidence="2 9" id="KW-0808">Transferase</keyword>
<sequence>MNKEALTLYLVTERYDFSDEKFLAILETACQAGVTLVQLREKTATTHRFYELAVKVKAVTDRYGIPLIINDRIDICLAVDAAGVHIGDDELPVEVARRLIGPDRWLGVSSKTVTRSLEAQQAGADYLGVGAIFPTKTKDSALTPVTTLKTITAQVSIPVVAIGGINTENISQLEDSGAAGVSVVSCIMKAEDVFEKVKQLHRESQRVLY</sequence>
<comment type="function">
    <text evidence="9">Condenses 4-methyl-5-(beta-hydroxyethyl)thiazole monophosphate (THZ-P) and 2-methyl-4-amino-5-hydroxymethyl pyrimidine pyrophosphate (HMP-PP) to form thiamine monophosphate (TMP).</text>
</comment>
<evidence type="ECO:0000256" key="10">
    <source>
        <dbReference type="RuleBase" id="RU003826"/>
    </source>
</evidence>
<dbReference type="CDD" id="cd00564">
    <property type="entry name" value="TMP_TenI"/>
    <property type="match status" value="1"/>
</dbReference>
<accession>A0A4V0WPM5</accession>
<organism evidence="13 14">
    <name type="scientific">Enterococcus florum</name>
    <dbReference type="NCBI Taxonomy" id="2480627"/>
    <lineage>
        <taxon>Bacteria</taxon>
        <taxon>Bacillati</taxon>
        <taxon>Bacillota</taxon>
        <taxon>Bacilli</taxon>
        <taxon>Lactobacillales</taxon>
        <taxon>Enterococcaceae</taxon>
        <taxon>Enterococcus</taxon>
    </lineage>
</organism>
<evidence type="ECO:0000256" key="2">
    <source>
        <dbReference type="ARBA" id="ARBA00022679"/>
    </source>
</evidence>
<keyword evidence="4 9" id="KW-0460">Magnesium</keyword>
<comment type="catalytic activity">
    <reaction evidence="8 9 10">
        <text>2-[(2R,5Z)-2-carboxy-4-methylthiazol-5(2H)-ylidene]ethyl phosphate + 4-amino-2-methyl-5-(diphosphooxymethyl)pyrimidine + 2 H(+) = thiamine phosphate + CO2 + diphosphate</text>
        <dbReference type="Rhea" id="RHEA:47844"/>
        <dbReference type="ChEBI" id="CHEBI:15378"/>
        <dbReference type="ChEBI" id="CHEBI:16526"/>
        <dbReference type="ChEBI" id="CHEBI:33019"/>
        <dbReference type="ChEBI" id="CHEBI:37575"/>
        <dbReference type="ChEBI" id="CHEBI:57841"/>
        <dbReference type="ChEBI" id="CHEBI:62899"/>
        <dbReference type="EC" id="2.5.1.3"/>
    </reaction>
</comment>
<dbReference type="FunFam" id="3.20.20.70:FF:000096">
    <property type="entry name" value="Thiamine-phosphate synthase"/>
    <property type="match status" value="1"/>
</dbReference>
<dbReference type="InterPro" id="IPR013785">
    <property type="entry name" value="Aldolase_TIM"/>
</dbReference>
<comment type="caution">
    <text evidence="13">The sequence shown here is derived from an EMBL/GenBank/DDBJ whole genome shotgun (WGS) entry which is preliminary data.</text>
</comment>
<comment type="catalytic activity">
    <reaction evidence="7 9 10">
        <text>2-(2-carboxy-4-methylthiazol-5-yl)ethyl phosphate + 4-amino-2-methyl-5-(diphosphooxymethyl)pyrimidine + 2 H(+) = thiamine phosphate + CO2 + diphosphate</text>
        <dbReference type="Rhea" id="RHEA:47848"/>
        <dbReference type="ChEBI" id="CHEBI:15378"/>
        <dbReference type="ChEBI" id="CHEBI:16526"/>
        <dbReference type="ChEBI" id="CHEBI:33019"/>
        <dbReference type="ChEBI" id="CHEBI:37575"/>
        <dbReference type="ChEBI" id="CHEBI:57841"/>
        <dbReference type="ChEBI" id="CHEBI:62890"/>
        <dbReference type="EC" id="2.5.1.3"/>
    </reaction>
</comment>
<feature type="binding site" evidence="9">
    <location>
        <position position="70"/>
    </location>
    <ligand>
        <name>4-amino-2-methyl-5-(diphosphooxymethyl)pyrimidine</name>
        <dbReference type="ChEBI" id="CHEBI:57841"/>
    </ligand>
</feature>
<dbReference type="EMBL" id="BJCC01000017">
    <property type="protein sequence ID" value="GCF94379.1"/>
    <property type="molecule type" value="Genomic_DNA"/>
</dbReference>
<keyword evidence="5 9" id="KW-0784">Thiamine biosynthesis</keyword>
<dbReference type="GO" id="GO:0000287">
    <property type="term" value="F:magnesium ion binding"/>
    <property type="evidence" value="ECO:0007669"/>
    <property type="project" value="UniProtKB-UniRule"/>
</dbReference>
<evidence type="ECO:0000256" key="1">
    <source>
        <dbReference type="ARBA" id="ARBA00005165"/>
    </source>
</evidence>
<dbReference type="InterPro" id="IPR022998">
    <property type="entry name" value="ThiamineP_synth_TenI"/>
</dbReference>
<dbReference type="OrthoDB" id="9812206at2"/>
<comment type="catalytic activity">
    <reaction evidence="6 9 10">
        <text>4-methyl-5-(2-phosphooxyethyl)-thiazole + 4-amino-2-methyl-5-(diphosphooxymethyl)pyrimidine + H(+) = thiamine phosphate + diphosphate</text>
        <dbReference type="Rhea" id="RHEA:22328"/>
        <dbReference type="ChEBI" id="CHEBI:15378"/>
        <dbReference type="ChEBI" id="CHEBI:33019"/>
        <dbReference type="ChEBI" id="CHEBI:37575"/>
        <dbReference type="ChEBI" id="CHEBI:57841"/>
        <dbReference type="ChEBI" id="CHEBI:58296"/>
        <dbReference type="EC" id="2.5.1.3"/>
    </reaction>
</comment>
<feature type="binding site" evidence="9">
    <location>
        <begin position="184"/>
        <end position="185"/>
    </location>
    <ligand>
        <name>2-[(2R,5Z)-2-carboxy-4-methylthiazol-5(2H)-ylidene]ethyl phosphate</name>
        <dbReference type="ChEBI" id="CHEBI:62899"/>
    </ligand>
</feature>
<dbReference type="NCBIfam" id="TIGR00693">
    <property type="entry name" value="thiE"/>
    <property type="match status" value="1"/>
</dbReference>
<feature type="binding site" evidence="9">
    <location>
        <position position="109"/>
    </location>
    <ligand>
        <name>4-amino-2-methyl-5-(diphosphooxymethyl)pyrimidine</name>
        <dbReference type="ChEBI" id="CHEBI:57841"/>
    </ligand>
</feature>